<name>A0A067T529_GALM3</name>
<evidence type="ECO:0000313" key="1">
    <source>
        <dbReference type="EMBL" id="KDR74128.1"/>
    </source>
</evidence>
<dbReference type="HOGENOM" id="CLU_997638_0_0_1"/>
<keyword evidence="2" id="KW-1185">Reference proteome</keyword>
<gene>
    <name evidence="1" type="ORF">GALMADRAFT_604428</name>
</gene>
<sequence length="279" mass="28519">MGLVILASLDIGAASSGSLSSNLAVIDSTLGSSNITVSCYLSKAAQTTITFVASISSIQVVSALLVKNIQLSFILPVSGSSPPSPGSKFDLQAECVVQFSGTQSWSLTGHSTITETAATLAFSTSGGTLVELGALQIKTISLGVDYTFSSTAPAGDSSSNQGVVQHGDRYGKYVIRLSAAIALGSVDSTCYLIFMSGSVGALVITVPGTLNIGVLFQSIIGSGFPAEVLDISFSNLLIYYAWNGGSTTPSGQPGPSSGKYVQGFHAEAATSIYDPFLQV</sequence>
<dbReference type="Proteomes" id="UP000027222">
    <property type="component" value="Unassembled WGS sequence"/>
</dbReference>
<evidence type="ECO:0000313" key="2">
    <source>
        <dbReference type="Proteomes" id="UP000027222"/>
    </source>
</evidence>
<proteinExistence type="predicted"/>
<accession>A0A067T529</accession>
<reference evidence="2" key="1">
    <citation type="journal article" date="2014" name="Proc. Natl. Acad. Sci. U.S.A.">
        <title>Extensive sampling of basidiomycete genomes demonstrates inadequacy of the white-rot/brown-rot paradigm for wood decay fungi.</title>
        <authorList>
            <person name="Riley R."/>
            <person name="Salamov A.A."/>
            <person name="Brown D.W."/>
            <person name="Nagy L.G."/>
            <person name="Floudas D."/>
            <person name="Held B.W."/>
            <person name="Levasseur A."/>
            <person name="Lombard V."/>
            <person name="Morin E."/>
            <person name="Otillar R."/>
            <person name="Lindquist E.A."/>
            <person name="Sun H."/>
            <person name="LaButti K.M."/>
            <person name="Schmutz J."/>
            <person name="Jabbour D."/>
            <person name="Luo H."/>
            <person name="Baker S.E."/>
            <person name="Pisabarro A.G."/>
            <person name="Walton J.D."/>
            <person name="Blanchette R.A."/>
            <person name="Henrissat B."/>
            <person name="Martin F."/>
            <person name="Cullen D."/>
            <person name="Hibbett D.S."/>
            <person name="Grigoriev I.V."/>
        </authorList>
    </citation>
    <scope>NUCLEOTIDE SEQUENCE [LARGE SCALE GENOMIC DNA]</scope>
    <source>
        <strain evidence="2">CBS 339.88</strain>
    </source>
</reference>
<organism evidence="1 2">
    <name type="scientific">Galerina marginata (strain CBS 339.88)</name>
    <dbReference type="NCBI Taxonomy" id="685588"/>
    <lineage>
        <taxon>Eukaryota</taxon>
        <taxon>Fungi</taxon>
        <taxon>Dikarya</taxon>
        <taxon>Basidiomycota</taxon>
        <taxon>Agaricomycotina</taxon>
        <taxon>Agaricomycetes</taxon>
        <taxon>Agaricomycetidae</taxon>
        <taxon>Agaricales</taxon>
        <taxon>Agaricineae</taxon>
        <taxon>Strophariaceae</taxon>
        <taxon>Galerina</taxon>
    </lineage>
</organism>
<dbReference type="EMBL" id="KL142384">
    <property type="protein sequence ID" value="KDR74128.1"/>
    <property type="molecule type" value="Genomic_DNA"/>
</dbReference>
<dbReference type="AlphaFoldDB" id="A0A067T529"/>
<protein>
    <submittedName>
        <fullName evidence="1">Uncharacterized protein</fullName>
    </submittedName>
</protein>